<evidence type="ECO:0000313" key="21">
    <source>
        <dbReference type="EMBL" id="KAG2529290.1"/>
    </source>
</evidence>
<dbReference type="Gene3D" id="1.10.3730.20">
    <property type="match status" value="1"/>
</dbReference>
<dbReference type="EC" id="2.7.11.1" evidence="4"/>
<feature type="transmembrane region" description="Helical" evidence="19">
    <location>
        <begin position="777"/>
        <end position="796"/>
    </location>
</feature>
<sequence>MTSIGGCPWGAPLPTEAAKTQPSMQDLMDEALALSLYEEECRALQREINPEYQSSVFTNLQRSKERREEDRNKELLNADSFDSMREAAGEGAVKTSVLTRTPAASAGAAALARARVSGSLSMEDAAHGAGTGKGFTSLRENQRRHQKSEKKGFGAGRVEAEAHATIDGVMDERTTLILQKMINKGELDEVHGCVQSGKEAHVYFAVGTDEVTLQPVQLAVKIFRTTLNEFSNRHEYVTGDRRFDLNFQKKDLRRQLKSWTDKEYRNLCRVTKCNIRAPTPVVCKEHVLVMQFVGAEGWPEPTLKDVQADWSVKQQARAYADVLQATRALYQRAHLVHGDLSEYNILYALQEKRCWLIDFGQAVDRSHPDTEKFLRRDLHTINRFFQRGDLLEASAEEPGLLSDEQAYEYVVSETPGDVVDAFPPLAALLEELTDVPEGGNDLEEETEEGESEQEETEQEDELKEASEVQKAGVQEESEKVEPSSEMQKASNSDHDTSGYGSCLSQLDLTEAHAMLSSLPLCYVEFDVAPLTFQCCSSHRLVSAMTPNQWPTRSCRLTISVSHASVSVSNPPTPLDGVDNHQEGDALSPEKRGSVFQWVVGCVFLVCVAIIWNFSSVLIQYIFNDLSFEAPFFLTSFGMALFSINLPIYYITKVLLPQMKQGIATSELPQVKPEASQQPETQSPHSKATLKRTMVASAIVAPLWFIANFTYNESLNLTSVTSSTILSATSSVFTLILGIWILKERFTWAKFLGVALCMAGNCTTLANDSSGGISEGFWGDVCALIGAIMYGVYTTAIRKYIPDDAGMSVSLFFGFVGLFSLVILAIFVIIFNYSGVESLHNLTWEIVGLLFVQGLLNNVLADYLWAVSIMYTSTTVATVGLSLTVPMAILSDWIVNDISPNYVTLISSVLVLGGFVVIAFNTRQEQLRAESEAKAEAAEVPSPKSPATSYRMSMK</sequence>
<feature type="transmembrane region" description="Helical" evidence="19">
    <location>
        <begin position="808"/>
        <end position="832"/>
    </location>
</feature>
<evidence type="ECO:0000256" key="11">
    <source>
        <dbReference type="ARBA" id="ARBA00022777"/>
    </source>
</evidence>
<evidence type="ECO:0000313" key="22">
    <source>
        <dbReference type="EMBL" id="KAG2530422.1"/>
    </source>
</evidence>
<dbReference type="SUPFAM" id="SSF103481">
    <property type="entry name" value="Multidrug resistance efflux transporter EmrE"/>
    <property type="match status" value="2"/>
</dbReference>
<gene>
    <name evidence="23" type="ORF">BBI17_002515</name>
    <name evidence="24" type="ORF">BBO99_00006008</name>
    <name evidence="21" type="ORF">JM16_001838</name>
    <name evidence="22" type="ORF">JM18_002263</name>
</gene>
<evidence type="ECO:0000256" key="1">
    <source>
        <dbReference type="ARBA" id="ARBA00004141"/>
    </source>
</evidence>
<evidence type="ECO:0000256" key="2">
    <source>
        <dbReference type="ARBA" id="ARBA00007863"/>
    </source>
</evidence>
<feature type="transmembrane region" description="Helical" evidence="19">
    <location>
        <begin position="722"/>
        <end position="741"/>
    </location>
</feature>
<dbReference type="GO" id="GO:0022857">
    <property type="term" value="F:transmembrane transporter activity"/>
    <property type="evidence" value="ECO:0007669"/>
    <property type="project" value="InterPro"/>
</dbReference>
<evidence type="ECO:0000256" key="6">
    <source>
        <dbReference type="ARBA" id="ARBA00022527"/>
    </source>
</evidence>
<dbReference type="EMBL" id="MAYM02001071">
    <property type="protein sequence ID" value="RLN27057.1"/>
    <property type="molecule type" value="Genomic_DNA"/>
</dbReference>
<dbReference type="PROSITE" id="PS01245">
    <property type="entry name" value="RIO1"/>
    <property type="match status" value="1"/>
</dbReference>
<comment type="caution">
    <text evidence="24">The sequence shown here is derived from an EMBL/GenBank/DDBJ whole genome shotgun (WGS) entry which is preliminary data.</text>
</comment>
<keyword evidence="7" id="KW-0808">Transferase</keyword>
<evidence type="ECO:0000256" key="8">
    <source>
        <dbReference type="ARBA" id="ARBA00022692"/>
    </source>
</evidence>
<dbReference type="AlphaFoldDB" id="A0A3R7J645"/>
<comment type="catalytic activity">
    <reaction evidence="17">
        <text>L-seryl-[protein] + ATP = O-phospho-L-seryl-[protein] + ADP + H(+)</text>
        <dbReference type="Rhea" id="RHEA:17989"/>
        <dbReference type="Rhea" id="RHEA-COMP:9863"/>
        <dbReference type="Rhea" id="RHEA-COMP:11604"/>
        <dbReference type="ChEBI" id="CHEBI:15378"/>
        <dbReference type="ChEBI" id="CHEBI:29999"/>
        <dbReference type="ChEBI" id="CHEBI:30616"/>
        <dbReference type="ChEBI" id="CHEBI:83421"/>
        <dbReference type="ChEBI" id="CHEBI:456216"/>
        <dbReference type="EC" id="2.7.11.1"/>
    </reaction>
</comment>
<dbReference type="CDD" id="cd05145">
    <property type="entry name" value="RIO1_like"/>
    <property type="match status" value="1"/>
</dbReference>
<evidence type="ECO:0000313" key="23">
    <source>
        <dbReference type="EMBL" id="RLN27057.1"/>
    </source>
</evidence>
<evidence type="ECO:0000256" key="14">
    <source>
        <dbReference type="ARBA" id="ARBA00022989"/>
    </source>
</evidence>
<evidence type="ECO:0000256" key="16">
    <source>
        <dbReference type="ARBA" id="ARBA00047899"/>
    </source>
</evidence>
<evidence type="ECO:0000256" key="7">
    <source>
        <dbReference type="ARBA" id="ARBA00022679"/>
    </source>
</evidence>
<evidence type="ECO:0000256" key="9">
    <source>
        <dbReference type="ARBA" id="ARBA00022723"/>
    </source>
</evidence>
<feature type="compositionally biased region" description="Basic and acidic residues" evidence="18">
    <location>
        <begin position="62"/>
        <end position="82"/>
    </location>
</feature>
<dbReference type="EMBL" id="JPWV03000030">
    <property type="protein sequence ID" value="KAG2529290.1"/>
    <property type="molecule type" value="Genomic_DNA"/>
</dbReference>
<dbReference type="Proteomes" id="UP000285624">
    <property type="component" value="Unassembled WGS sequence"/>
</dbReference>
<evidence type="ECO:0000313" key="24">
    <source>
        <dbReference type="EMBL" id="RLN78355.1"/>
    </source>
</evidence>
<dbReference type="SMART" id="SM00090">
    <property type="entry name" value="RIO"/>
    <property type="match status" value="1"/>
</dbReference>
<evidence type="ECO:0000256" key="3">
    <source>
        <dbReference type="ARBA" id="ARBA00009196"/>
    </source>
</evidence>
<reference evidence="25 26" key="2">
    <citation type="submission" date="2018-07" db="EMBL/GenBank/DDBJ databases">
        <title>Genome sequencing of oomycete isolates from Chile give support for New Zealand origin for Phytophthora kernoviae and make available the first Nothophytophthora sp. genome.</title>
        <authorList>
            <person name="Studholme D.J."/>
            <person name="Sanfuentes E."/>
            <person name="Panda P."/>
            <person name="Hill R."/>
            <person name="Sambles C."/>
            <person name="Grant M."/>
            <person name="Williams N.M."/>
            <person name="Mcdougal R.L."/>
        </authorList>
    </citation>
    <scope>NUCLEOTIDE SEQUENCE [LARGE SCALE GENOMIC DNA]</scope>
    <source>
        <strain evidence="23">Chile2</strain>
        <strain evidence="24">Chile4</strain>
    </source>
</reference>
<feature type="transmembrane region" description="Helical" evidence="19">
    <location>
        <begin position="862"/>
        <end position="889"/>
    </location>
</feature>
<dbReference type="PANTHER" id="PTHR23051:SF0">
    <property type="entry name" value="SOLUTE CARRIER FAMILY 35 MEMBER F5"/>
    <property type="match status" value="1"/>
</dbReference>
<dbReference type="Gene3D" id="1.10.510.10">
    <property type="entry name" value="Transferase(Phosphotransferase) domain 1"/>
    <property type="match status" value="1"/>
</dbReference>
<keyword evidence="11" id="KW-0418">Kinase</keyword>
<feature type="transmembrane region" description="Helical" evidence="19">
    <location>
        <begin position="838"/>
        <end position="855"/>
    </location>
</feature>
<keyword evidence="6" id="KW-0723">Serine/threonine-protein kinase</keyword>
<feature type="region of interest" description="Disordered" evidence="18">
    <location>
        <begin position="59"/>
        <end position="82"/>
    </location>
</feature>
<evidence type="ECO:0000256" key="18">
    <source>
        <dbReference type="SAM" id="MobiDB-lite"/>
    </source>
</evidence>
<feature type="domain" description="Protein kinase" evidence="20">
    <location>
        <begin position="176"/>
        <end position="497"/>
    </location>
</feature>
<feature type="transmembrane region" description="Helical" evidence="19">
    <location>
        <begin position="692"/>
        <end position="710"/>
    </location>
</feature>
<dbReference type="PROSITE" id="PS50011">
    <property type="entry name" value="PROTEIN_KINASE_DOM"/>
    <property type="match status" value="1"/>
</dbReference>
<keyword evidence="5" id="KW-0813">Transport</keyword>
<keyword evidence="9" id="KW-0479">Metal-binding</keyword>
<comment type="similarity">
    <text evidence="3">Belongs to the protein kinase superfamily. RIO-type Ser/Thr kinase family.</text>
</comment>
<keyword evidence="12" id="KW-0067">ATP-binding</keyword>
<feature type="transmembrane region" description="Helical" evidence="19">
    <location>
        <begin position="631"/>
        <end position="650"/>
    </location>
</feature>
<evidence type="ECO:0000313" key="25">
    <source>
        <dbReference type="Proteomes" id="UP000285624"/>
    </source>
</evidence>
<keyword evidence="25" id="KW-1185">Reference proteome</keyword>
<comment type="subcellular location">
    <subcellularLocation>
        <location evidence="1">Membrane</location>
        <topology evidence="1">Multi-pass membrane protein</topology>
    </subcellularLocation>
</comment>
<feature type="compositionally biased region" description="Polar residues" evidence="18">
    <location>
        <begin position="944"/>
        <end position="954"/>
    </location>
</feature>
<evidence type="ECO:0000256" key="5">
    <source>
        <dbReference type="ARBA" id="ARBA00022448"/>
    </source>
</evidence>
<dbReference type="GO" id="GO:0004674">
    <property type="term" value="F:protein serine/threonine kinase activity"/>
    <property type="evidence" value="ECO:0007669"/>
    <property type="project" value="UniProtKB-KW"/>
</dbReference>
<reference evidence="21" key="1">
    <citation type="journal article" date="2015" name="Genom Data">
        <title>Genome sequences of six Phytophthora species associated with forests in New Zealand.</title>
        <authorList>
            <person name="Studholme D.J."/>
            <person name="McDougal R.L."/>
            <person name="Sambles C."/>
            <person name="Hansen E."/>
            <person name="Hardy G."/>
            <person name="Grant M."/>
            <person name="Ganley R.J."/>
            <person name="Williams N.M."/>
        </authorList>
    </citation>
    <scope>NUCLEOTIDE SEQUENCE</scope>
    <source>
        <strain evidence="21">NZFS 2646</strain>
        <strain evidence="22">NZFS 3630</strain>
    </source>
</reference>
<dbReference type="InterPro" id="IPR018935">
    <property type="entry name" value="RIO_kinase_CS"/>
</dbReference>
<dbReference type="Proteomes" id="UP000285883">
    <property type="component" value="Unassembled WGS sequence"/>
</dbReference>
<accession>A0A3R7J645</accession>
<comment type="similarity">
    <text evidence="2">Belongs to the SLC35F solute transporter family.</text>
</comment>
<feature type="transmembrane region" description="Helical" evidence="19">
    <location>
        <begin position="594"/>
        <end position="611"/>
    </location>
</feature>
<dbReference type="InterPro" id="IPR011009">
    <property type="entry name" value="Kinase-like_dom_sf"/>
</dbReference>
<dbReference type="GO" id="GO:0016020">
    <property type="term" value="C:membrane"/>
    <property type="evidence" value="ECO:0007669"/>
    <property type="project" value="UniProtKB-SubCell"/>
</dbReference>
<dbReference type="PANTHER" id="PTHR23051">
    <property type="entry name" value="SOLUTE CARRIER FAMILY 35, MEMBER F5"/>
    <property type="match status" value="1"/>
</dbReference>
<comment type="catalytic activity">
    <reaction evidence="16">
        <text>L-threonyl-[protein] + ATP = O-phospho-L-threonyl-[protein] + ADP + H(+)</text>
        <dbReference type="Rhea" id="RHEA:46608"/>
        <dbReference type="Rhea" id="RHEA-COMP:11060"/>
        <dbReference type="Rhea" id="RHEA-COMP:11605"/>
        <dbReference type="ChEBI" id="CHEBI:15378"/>
        <dbReference type="ChEBI" id="CHEBI:30013"/>
        <dbReference type="ChEBI" id="CHEBI:30616"/>
        <dbReference type="ChEBI" id="CHEBI:61977"/>
        <dbReference type="ChEBI" id="CHEBI:456216"/>
        <dbReference type="EC" id="2.7.11.1"/>
    </reaction>
</comment>
<dbReference type="InterPro" id="IPR000719">
    <property type="entry name" value="Prot_kinase_dom"/>
</dbReference>
<dbReference type="Proteomes" id="UP000785171">
    <property type="component" value="Unassembled WGS sequence"/>
</dbReference>
<keyword evidence="13" id="KW-0460">Magnesium</keyword>
<feature type="transmembrane region" description="Helical" evidence="19">
    <location>
        <begin position="901"/>
        <end position="919"/>
    </location>
</feature>
<protein>
    <recommendedName>
        <fullName evidence="4">non-specific serine/threonine protein kinase</fullName>
        <ecNumber evidence="4">2.7.11.1</ecNumber>
    </recommendedName>
</protein>
<feature type="region of interest" description="Disordered" evidence="18">
    <location>
        <begin position="434"/>
        <end position="499"/>
    </location>
</feature>
<evidence type="ECO:0000256" key="15">
    <source>
        <dbReference type="ARBA" id="ARBA00023136"/>
    </source>
</evidence>
<evidence type="ECO:0000256" key="4">
    <source>
        <dbReference type="ARBA" id="ARBA00012513"/>
    </source>
</evidence>
<dbReference type="EMBL" id="MBDN02000193">
    <property type="protein sequence ID" value="RLN78355.1"/>
    <property type="molecule type" value="Genomic_DNA"/>
</dbReference>
<dbReference type="InterPro" id="IPR009262">
    <property type="entry name" value="SLC35_F1/F2/F6"/>
</dbReference>
<reference evidence="21" key="3">
    <citation type="submission" date="2020-06" db="EMBL/GenBank/DDBJ databases">
        <authorList>
            <person name="Studholme D.J."/>
        </authorList>
    </citation>
    <scope>NUCLEOTIDE SEQUENCE</scope>
    <source>
        <strain evidence="21">NZFS 2646</strain>
        <strain evidence="22">NZFS 3630</strain>
    </source>
</reference>
<feature type="region of interest" description="Disordered" evidence="18">
    <location>
        <begin position="124"/>
        <end position="154"/>
    </location>
</feature>
<keyword evidence="10" id="KW-0547">Nucleotide-binding</keyword>
<dbReference type="Pfam" id="PF06027">
    <property type="entry name" value="SLC35F"/>
    <property type="match status" value="1"/>
</dbReference>
<dbReference type="SUPFAM" id="SSF56112">
    <property type="entry name" value="Protein kinase-like (PK-like)"/>
    <property type="match status" value="1"/>
</dbReference>
<keyword evidence="8 19" id="KW-0812">Transmembrane</keyword>
<evidence type="ECO:0000313" key="26">
    <source>
        <dbReference type="Proteomes" id="UP000285883"/>
    </source>
</evidence>
<dbReference type="Pfam" id="PF01163">
    <property type="entry name" value="RIO1"/>
    <property type="match status" value="1"/>
</dbReference>
<proteinExistence type="inferred from homology"/>
<evidence type="ECO:0000256" key="12">
    <source>
        <dbReference type="ARBA" id="ARBA00022840"/>
    </source>
</evidence>
<feature type="region of interest" description="Disordered" evidence="18">
    <location>
        <begin position="930"/>
        <end position="954"/>
    </location>
</feature>
<dbReference type="EMBL" id="JPWU03000031">
    <property type="protein sequence ID" value="KAG2530422.1"/>
    <property type="molecule type" value="Genomic_DNA"/>
</dbReference>
<evidence type="ECO:0000256" key="13">
    <source>
        <dbReference type="ARBA" id="ARBA00022842"/>
    </source>
</evidence>
<dbReference type="GO" id="GO:0005524">
    <property type="term" value="F:ATP binding"/>
    <property type="evidence" value="ECO:0007669"/>
    <property type="project" value="UniProtKB-KW"/>
</dbReference>
<dbReference type="InterPro" id="IPR000687">
    <property type="entry name" value="RIO_kinase"/>
</dbReference>
<keyword evidence="14 19" id="KW-1133">Transmembrane helix</keyword>
<dbReference type="InterPro" id="IPR018934">
    <property type="entry name" value="RIO_dom"/>
</dbReference>
<keyword evidence="15 19" id="KW-0472">Membrane</keyword>
<name>A0A3R7J645_9STRA</name>
<evidence type="ECO:0000256" key="10">
    <source>
        <dbReference type="ARBA" id="ARBA00022741"/>
    </source>
</evidence>
<feature type="compositionally biased region" description="Acidic residues" evidence="18">
    <location>
        <begin position="440"/>
        <end position="462"/>
    </location>
</feature>
<organism evidence="24 25">
    <name type="scientific">Phytophthora kernoviae</name>
    <dbReference type="NCBI Taxonomy" id="325452"/>
    <lineage>
        <taxon>Eukaryota</taxon>
        <taxon>Sar</taxon>
        <taxon>Stramenopiles</taxon>
        <taxon>Oomycota</taxon>
        <taxon>Peronosporomycetes</taxon>
        <taxon>Peronosporales</taxon>
        <taxon>Peronosporaceae</taxon>
        <taxon>Phytophthora</taxon>
    </lineage>
</organism>
<evidence type="ECO:0000259" key="20">
    <source>
        <dbReference type="PROSITE" id="PS50011"/>
    </source>
</evidence>
<evidence type="ECO:0000256" key="19">
    <source>
        <dbReference type="SAM" id="Phobius"/>
    </source>
</evidence>
<dbReference type="GO" id="GO:0046872">
    <property type="term" value="F:metal ion binding"/>
    <property type="evidence" value="ECO:0007669"/>
    <property type="project" value="UniProtKB-KW"/>
</dbReference>
<dbReference type="Proteomes" id="UP000792063">
    <property type="component" value="Unassembled WGS sequence"/>
</dbReference>
<evidence type="ECO:0000256" key="17">
    <source>
        <dbReference type="ARBA" id="ARBA00048679"/>
    </source>
</evidence>
<dbReference type="Gene3D" id="3.30.200.20">
    <property type="entry name" value="Phosphorylase Kinase, domain 1"/>
    <property type="match status" value="1"/>
</dbReference>
<dbReference type="InterPro" id="IPR037185">
    <property type="entry name" value="EmrE-like"/>
</dbReference>
<dbReference type="STRING" id="325452.A0A3R7J645"/>